<dbReference type="SUPFAM" id="SSF55957">
    <property type="entry name" value="Phosphoglucomutase, C-terminal domain"/>
    <property type="match status" value="1"/>
</dbReference>
<dbReference type="Pfam" id="PF02878">
    <property type="entry name" value="PGM_PMM_I"/>
    <property type="match status" value="1"/>
</dbReference>
<reference evidence="12" key="1">
    <citation type="submission" date="2020-12" db="EMBL/GenBank/DDBJ databases">
        <title>Genome public.</title>
        <authorList>
            <person name="Sun Q."/>
        </authorList>
    </citation>
    <scope>NUCLEOTIDE SEQUENCE</scope>
    <source>
        <strain evidence="12">CCM 8863</strain>
    </source>
</reference>
<comment type="similarity">
    <text evidence="2 7">Belongs to the phosphohexose mutase family.</text>
</comment>
<dbReference type="GO" id="GO:0005975">
    <property type="term" value="P:carbohydrate metabolic process"/>
    <property type="evidence" value="ECO:0007669"/>
    <property type="project" value="InterPro"/>
</dbReference>
<evidence type="ECO:0000256" key="4">
    <source>
        <dbReference type="ARBA" id="ARBA00022723"/>
    </source>
</evidence>
<organism evidence="12 13">
    <name type="scientific">Corynebacterium meridianum</name>
    <dbReference type="NCBI Taxonomy" id="2765363"/>
    <lineage>
        <taxon>Bacteria</taxon>
        <taxon>Bacillati</taxon>
        <taxon>Actinomycetota</taxon>
        <taxon>Actinomycetes</taxon>
        <taxon>Mycobacteriales</taxon>
        <taxon>Corynebacteriaceae</taxon>
        <taxon>Corynebacterium</taxon>
    </lineage>
</organism>
<dbReference type="Pfam" id="PF00408">
    <property type="entry name" value="PGM_PMM_IV"/>
    <property type="match status" value="1"/>
</dbReference>
<comment type="cofactor">
    <cofactor evidence="1">
        <name>Mg(2+)</name>
        <dbReference type="ChEBI" id="CHEBI:18420"/>
    </cofactor>
</comment>
<dbReference type="Gene3D" id="3.40.120.10">
    <property type="entry name" value="Alpha-D-Glucose-1,6-Bisphosphate, subunit A, domain 3"/>
    <property type="match status" value="3"/>
</dbReference>
<evidence type="ECO:0000256" key="3">
    <source>
        <dbReference type="ARBA" id="ARBA00022553"/>
    </source>
</evidence>
<proteinExistence type="inferred from homology"/>
<feature type="domain" description="Alpha-D-phosphohexomutase alpha/beta/alpha" evidence="9">
    <location>
        <begin position="52"/>
        <end position="168"/>
    </location>
</feature>
<evidence type="ECO:0000256" key="5">
    <source>
        <dbReference type="ARBA" id="ARBA00022842"/>
    </source>
</evidence>
<dbReference type="Proteomes" id="UP000645966">
    <property type="component" value="Unassembled WGS sequence"/>
</dbReference>
<sequence>MTIIDRARDWASHDPDTATREELNQLIDSATNSAADSAARTELGSRFTGPLMFGTAGLRGRVGAGETRMNRAVVTRATHGLMSWLNDQVDDTPTVVIGCDARHGSADFRKAAAGVIAAAGGRALVLPAQLPTPITAFAVRHLGADAGIMVTASHNPPDDNGYKVYLGGRVASGPAEGVQLISPADTEIAGAIAAAPPADEIALAWEKSEHVDVLDAYLSRAEEIGRAFPATDAARSGLRVVLTPMHGVGGYTAVRALEAAGFTDVHLVPGQAEPDPDFPTVAFPNPEEPGALDLSMELAREIDADIIIALDPDADRCSTAIPDSDAPGGWRQLTGDEIGALLGEFLASHRENGDTAEPPVLANSIVSGRLLARIAAAHGLRHQATLTGFKWIARTPGMIFGYEEAIGYCCDPTRVRDKDGVTAAVTMCSLAAGLKATGRSLQDELDDLARRHGLHATAPLTFRVADTSLIAEGMRTLRSAPPSQLAGSPVVECVDLLDGYRDLPATDGMLLVTRDDDRVIVRPSGTEPKLKCYLEVVLPVATDGAIPRTTAAERLEQIRTDMAKATGMG</sequence>
<dbReference type="InterPro" id="IPR005845">
    <property type="entry name" value="A-D-PHexomutase_a/b/a-II"/>
</dbReference>
<dbReference type="PRINTS" id="PR00509">
    <property type="entry name" value="PGMPMM"/>
</dbReference>
<dbReference type="GO" id="GO:0008973">
    <property type="term" value="F:phosphopentomutase activity"/>
    <property type="evidence" value="ECO:0007669"/>
    <property type="project" value="TreeGrafter"/>
</dbReference>
<evidence type="ECO:0000256" key="7">
    <source>
        <dbReference type="RuleBase" id="RU004326"/>
    </source>
</evidence>
<dbReference type="AlphaFoldDB" id="A0A934I5A7"/>
<gene>
    <name evidence="12" type="ORF">JDV75_02425</name>
</gene>
<dbReference type="InterPro" id="IPR016066">
    <property type="entry name" value="A-D-PHexomutase_CS"/>
</dbReference>
<evidence type="ECO:0000256" key="2">
    <source>
        <dbReference type="ARBA" id="ARBA00010231"/>
    </source>
</evidence>
<evidence type="ECO:0000313" key="13">
    <source>
        <dbReference type="Proteomes" id="UP000645966"/>
    </source>
</evidence>
<keyword evidence="6" id="KW-0413">Isomerase</keyword>
<feature type="domain" description="Alpha-D-phosphohexomutase alpha/beta/alpha" evidence="10">
    <location>
        <begin position="230"/>
        <end position="320"/>
    </location>
</feature>
<name>A0A934I5A7_9CORY</name>
<evidence type="ECO:0000313" key="12">
    <source>
        <dbReference type="EMBL" id="MBI8988622.1"/>
    </source>
</evidence>
<dbReference type="SUPFAM" id="SSF53738">
    <property type="entry name" value="Phosphoglucomutase, first 3 domains"/>
    <property type="match status" value="3"/>
</dbReference>
<dbReference type="PANTHER" id="PTHR45745">
    <property type="entry name" value="PHOSPHOMANNOMUTASE 45A"/>
    <property type="match status" value="1"/>
</dbReference>
<dbReference type="PANTHER" id="PTHR45745:SF1">
    <property type="entry name" value="PHOSPHOGLUCOMUTASE 2B-RELATED"/>
    <property type="match status" value="1"/>
</dbReference>
<evidence type="ECO:0000256" key="1">
    <source>
        <dbReference type="ARBA" id="ARBA00001946"/>
    </source>
</evidence>
<evidence type="ECO:0000259" key="11">
    <source>
        <dbReference type="Pfam" id="PF02880"/>
    </source>
</evidence>
<dbReference type="EMBL" id="JAEIOS010000010">
    <property type="protein sequence ID" value="MBI8988622.1"/>
    <property type="molecule type" value="Genomic_DNA"/>
</dbReference>
<dbReference type="CDD" id="cd05799">
    <property type="entry name" value="PGM2"/>
    <property type="match status" value="1"/>
</dbReference>
<evidence type="ECO:0000259" key="9">
    <source>
        <dbReference type="Pfam" id="PF02878"/>
    </source>
</evidence>
<dbReference type="InterPro" id="IPR005844">
    <property type="entry name" value="A-D-PHexomutase_a/b/a-I"/>
</dbReference>
<evidence type="ECO:0000259" key="10">
    <source>
        <dbReference type="Pfam" id="PF02879"/>
    </source>
</evidence>
<dbReference type="InterPro" id="IPR036900">
    <property type="entry name" value="A-D-PHexomutase_C_sf"/>
</dbReference>
<feature type="domain" description="Alpha-D-phosphohexomutase alpha/beta/alpha" evidence="11">
    <location>
        <begin position="334"/>
        <end position="449"/>
    </location>
</feature>
<dbReference type="RefSeq" id="WP_198737677.1">
    <property type="nucleotide sequence ID" value="NZ_JAEIOS010000010.1"/>
</dbReference>
<protein>
    <submittedName>
        <fullName evidence="12">Phospho-sugar mutase</fullName>
    </submittedName>
</protein>
<comment type="caution">
    <text evidence="12">The sequence shown here is derived from an EMBL/GenBank/DDBJ whole genome shotgun (WGS) entry which is preliminary data.</text>
</comment>
<keyword evidence="13" id="KW-1185">Reference proteome</keyword>
<dbReference type="Gene3D" id="3.30.310.50">
    <property type="entry name" value="Alpha-D-phosphohexomutase, C-terminal domain"/>
    <property type="match status" value="1"/>
</dbReference>
<dbReference type="Pfam" id="PF02880">
    <property type="entry name" value="PGM_PMM_III"/>
    <property type="match status" value="1"/>
</dbReference>
<keyword evidence="4 7" id="KW-0479">Metal-binding</keyword>
<evidence type="ECO:0000259" key="8">
    <source>
        <dbReference type="Pfam" id="PF00408"/>
    </source>
</evidence>
<feature type="domain" description="Alpha-D-phosphohexomutase C-terminal" evidence="8">
    <location>
        <begin position="513"/>
        <end position="536"/>
    </location>
</feature>
<dbReference type="InterPro" id="IPR016055">
    <property type="entry name" value="A-D-PHexomutase_a/b/a-I/II/III"/>
</dbReference>
<dbReference type="InterPro" id="IPR005846">
    <property type="entry name" value="A-D-PHexomutase_a/b/a-III"/>
</dbReference>
<dbReference type="Pfam" id="PF02879">
    <property type="entry name" value="PGM_PMM_II"/>
    <property type="match status" value="1"/>
</dbReference>
<keyword evidence="3" id="KW-0597">Phosphoprotein</keyword>
<evidence type="ECO:0000256" key="6">
    <source>
        <dbReference type="ARBA" id="ARBA00023235"/>
    </source>
</evidence>
<dbReference type="PROSITE" id="PS00710">
    <property type="entry name" value="PGM_PMM"/>
    <property type="match status" value="1"/>
</dbReference>
<dbReference type="InterPro" id="IPR005843">
    <property type="entry name" value="A-D-PHexomutase_C"/>
</dbReference>
<dbReference type="GO" id="GO:0006166">
    <property type="term" value="P:purine ribonucleoside salvage"/>
    <property type="evidence" value="ECO:0007669"/>
    <property type="project" value="TreeGrafter"/>
</dbReference>
<keyword evidence="5 7" id="KW-0460">Magnesium</keyword>
<dbReference type="InterPro" id="IPR005841">
    <property type="entry name" value="Alpha-D-phosphohexomutase_SF"/>
</dbReference>
<accession>A0A934I5A7</accession>
<dbReference type="GO" id="GO:0000287">
    <property type="term" value="F:magnesium ion binding"/>
    <property type="evidence" value="ECO:0007669"/>
    <property type="project" value="InterPro"/>
</dbReference>